<gene>
    <name evidence="2" type="ORF">F4827_002860</name>
</gene>
<evidence type="ECO:0000313" key="2">
    <source>
        <dbReference type="EMBL" id="MBB6103007.1"/>
    </source>
</evidence>
<keyword evidence="1" id="KW-0812">Transmembrane</keyword>
<feature type="transmembrane region" description="Helical" evidence="1">
    <location>
        <begin position="344"/>
        <end position="362"/>
    </location>
</feature>
<protein>
    <recommendedName>
        <fullName evidence="4">Glycosyltransferase RgtA/B/C/D-like domain-containing protein</fullName>
    </recommendedName>
</protein>
<feature type="transmembrane region" description="Helical" evidence="1">
    <location>
        <begin position="131"/>
        <end position="160"/>
    </location>
</feature>
<proteinExistence type="predicted"/>
<sequence length="575" mass="62950">MEVKLDEAPRLNRVELLSTAAGLSWAGWAVLLVGLSVLSLGVTGFTIDNNNIFHLPILEALWREPQFIHDPFIQSLRYFSSGFWLLQSGVADDDSVLKFFLPWLFVSRVLFFAGIGSWTAMLGLAGRKQVLIFMLLATVGSLLRGTSFAGDGGIAISSFTHSELGNGLALIALSLVWRRAYGWALSVAGLVFFLNIFMAVWLAPLMVGTFLMGLRDQPVSIARLVKQCLPGLLVCAVIALPVLISLAHNPEVGHRPGYDYRVFLLEHWPDHFLAMHLAPRQYIGFGIVIVTVFATAWQLPASVSRLIRMMAATLLMVWSIGALLPFLTQAPLLFNLHLLRSTTYLQILAGLALAALTTRWMTSTNRADSKLWGPLLVVCSVLPALASALVLPLLLLRKAWHPASWLTVSPVALALLSMASLGVAVKIGKEYRADSQIAMQRAEWQELAAWAKTSTPPDTVFLLPVMRTWSGTSLPAEPQRMSDLLVGSEVFVTLSHRSVWVAGKYGAAALWLPSYYPLWHARMVGSLLARTLPERLAYASENGIGRVVDDCTVAAGQVPVYRSGRLCVFAVDPGQ</sequence>
<dbReference type="Proteomes" id="UP000571554">
    <property type="component" value="Unassembled WGS sequence"/>
</dbReference>
<feature type="transmembrane region" description="Helical" evidence="1">
    <location>
        <begin position="402"/>
        <end position="425"/>
    </location>
</feature>
<dbReference type="AlphaFoldDB" id="A0A7W9TX20"/>
<reference evidence="2 3" key="1">
    <citation type="submission" date="2020-08" db="EMBL/GenBank/DDBJ databases">
        <title>Above-ground endophytic microbial communities from plants in different locations in the United States.</title>
        <authorList>
            <person name="Frank C."/>
        </authorList>
    </citation>
    <scope>NUCLEOTIDE SEQUENCE [LARGE SCALE GENOMIC DNA]</scope>
    <source>
        <strain evidence="2 3">WP4_2_2</strain>
    </source>
</reference>
<comment type="caution">
    <text evidence="2">The sequence shown here is derived from an EMBL/GenBank/DDBJ whole genome shotgun (WGS) entry which is preliminary data.</text>
</comment>
<feature type="transmembrane region" description="Helical" evidence="1">
    <location>
        <begin position="374"/>
        <end position="396"/>
    </location>
</feature>
<feature type="transmembrane region" description="Helical" evidence="1">
    <location>
        <begin position="282"/>
        <end position="299"/>
    </location>
</feature>
<dbReference type="EMBL" id="JACHBW010000007">
    <property type="protein sequence ID" value="MBB6103007.1"/>
    <property type="molecule type" value="Genomic_DNA"/>
</dbReference>
<evidence type="ECO:0000256" key="1">
    <source>
        <dbReference type="SAM" id="Phobius"/>
    </source>
</evidence>
<evidence type="ECO:0000313" key="3">
    <source>
        <dbReference type="Proteomes" id="UP000571554"/>
    </source>
</evidence>
<organism evidence="2 3">
    <name type="scientific">Paraburkholderia bannensis</name>
    <dbReference type="NCBI Taxonomy" id="765414"/>
    <lineage>
        <taxon>Bacteria</taxon>
        <taxon>Pseudomonadati</taxon>
        <taxon>Pseudomonadota</taxon>
        <taxon>Betaproteobacteria</taxon>
        <taxon>Burkholderiales</taxon>
        <taxon>Burkholderiaceae</taxon>
        <taxon>Paraburkholderia</taxon>
    </lineage>
</organism>
<keyword evidence="1" id="KW-0472">Membrane</keyword>
<dbReference type="RefSeq" id="WP_183724548.1">
    <property type="nucleotide sequence ID" value="NZ_JACHBW010000007.1"/>
</dbReference>
<feature type="transmembrane region" description="Helical" evidence="1">
    <location>
        <begin position="100"/>
        <end position="124"/>
    </location>
</feature>
<name>A0A7W9TX20_9BURK</name>
<feature type="transmembrane region" description="Helical" evidence="1">
    <location>
        <begin position="21"/>
        <end position="47"/>
    </location>
</feature>
<keyword evidence="1" id="KW-1133">Transmembrane helix</keyword>
<keyword evidence="3" id="KW-1185">Reference proteome</keyword>
<evidence type="ECO:0008006" key="4">
    <source>
        <dbReference type="Google" id="ProtNLM"/>
    </source>
</evidence>
<feature type="transmembrane region" description="Helical" evidence="1">
    <location>
        <begin position="180"/>
        <end position="207"/>
    </location>
</feature>
<feature type="transmembrane region" description="Helical" evidence="1">
    <location>
        <begin position="306"/>
        <end position="324"/>
    </location>
</feature>
<accession>A0A7W9TX20</accession>